<evidence type="ECO:0000256" key="4">
    <source>
        <dbReference type="SAM" id="SignalP"/>
    </source>
</evidence>
<dbReference type="EMBL" id="BOQN01000038">
    <property type="protein sequence ID" value="GIM90791.1"/>
    <property type="molecule type" value="Genomic_DNA"/>
</dbReference>
<dbReference type="InterPro" id="IPR013783">
    <property type="entry name" value="Ig-like_fold"/>
</dbReference>
<accession>A0A919TAY7</accession>
<dbReference type="SUPFAM" id="SSF49384">
    <property type="entry name" value="Carbohydrate-binding domain"/>
    <property type="match status" value="1"/>
</dbReference>
<dbReference type="InterPro" id="IPR012291">
    <property type="entry name" value="CBM2_carb-bd_dom_sf"/>
</dbReference>
<dbReference type="CDD" id="cd00063">
    <property type="entry name" value="FN3"/>
    <property type="match status" value="1"/>
</dbReference>
<dbReference type="RefSeq" id="WP_213006718.1">
    <property type="nucleotide sequence ID" value="NZ_BOQN01000038.1"/>
</dbReference>
<dbReference type="SUPFAM" id="SSF49265">
    <property type="entry name" value="Fibronectin type III"/>
    <property type="match status" value="1"/>
</dbReference>
<keyword evidence="1" id="KW-0119">Carbohydrate metabolism</keyword>
<protein>
    <recommendedName>
        <fullName evidence="5">CBM2 domain-containing protein</fullName>
    </recommendedName>
</protein>
<keyword evidence="2" id="KW-0378">Hydrolase</keyword>
<name>A0A919TAY7_9ACTN</name>
<sequence>MLVRIGVVLGGVALSLAGLVGSAVASPSTAAADPTPGPTLTCPPALPVGGSVTAVTARSLSVSYSMLLTPPCGYNPPVTVTLFATSEDARQWLNPVAEAVSGPERNGTVTIAGLTPDTAYWFRFSADGRRDPYVIGTGRTAALAACTATVTIDSAWGGGFVATVAVRNVGAETLGSWYVSWRWAGGEQIVSVWNGVAQDGNTDVTIHNASYNGTLPPGGSTTFGMLVAAGSPATITPTCAR</sequence>
<evidence type="ECO:0000313" key="6">
    <source>
        <dbReference type="EMBL" id="GIM90791.1"/>
    </source>
</evidence>
<evidence type="ECO:0000256" key="2">
    <source>
        <dbReference type="ARBA" id="ARBA00023295"/>
    </source>
</evidence>
<dbReference type="InterPro" id="IPR003961">
    <property type="entry name" value="FN3_dom"/>
</dbReference>
<feature type="signal peptide" evidence="4">
    <location>
        <begin position="1"/>
        <end position="25"/>
    </location>
</feature>
<dbReference type="InterPro" id="IPR036116">
    <property type="entry name" value="FN3_sf"/>
</dbReference>
<dbReference type="GO" id="GO:0004553">
    <property type="term" value="F:hydrolase activity, hydrolyzing O-glycosyl compounds"/>
    <property type="evidence" value="ECO:0007669"/>
    <property type="project" value="InterPro"/>
</dbReference>
<organism evidence="6 7">
    <name type="scientific">Paractinoplanes toevensis</name>
    <dbReference type="NCBI Taxonomy" id="571911"/>
    <lineage>
        <taxon>Bacteria</taxon>
        <taxon>Bacillati</taxon>
        <taxon>Actinomycetota</taxon>
        <taxon>Actinomycetes</taxon>
        <taxon>Micromonosporales</taxon>
        <taxon>Micromonosporaceae</taxon>
        <taxon>Paractinoplanes</taxon>
    </lineage>
</organism>
<evidence type="ECO:0000256" key="1">
    <source>
        <dbReference type="ARBA" id="ARBA00023277"/>
    </source>
</evidence>
<dbReference type="GO" id="GO:0030247">
    <property type="term" value="F:polysaccharide binding"/>
    <property type="evidence" value="ECO:0007669"/>
    <property type="project" value="UniProtKB-UniRule"/>
</dbReference>
<feature type="chain" id="PRO_5039488332" description="CBM2 domain-containing protein" evidence="4">
    <location>
        <begin position="26"/>
        <end position="241"/>
    </location>
</feature>
<keyword evidence="3" id="KW-0624">Polysaccharide degradation</keyword>
<reference evidence="6 7" key="1">
    <citation type="submission" date="2021-03" db="EMBL/GenBank/DDBJ databases">
        <title>Whole genome shotgun sequence of Actinoplanes toevensis NBRC 105298.</title>
        <authorList>
            <person name="Komaki H."/>
            <person name="Tamura T."/>
        </authorList>
    </citation>
    <scope>NUCLEOTIDE SEQUENCE [LARGE SCALE GENOMIC DNA]</scope>
    <source>
        <strain evidence="6 7">NBRC 105298</strain>
    </source>
</reference>
<keyword evidence="4" id="KW-0732">Signal</keyword>
<feature type="domain" description="CBM2" evidence="5">
    <location>
        <begin position="139"/>
        <end position="241"/>
    </location>
</feature>
<dbReference type="AlphaFoldDB" id="A0A919TAY7"/>
<dbReference type="PROSITE" id="PS51173">
    <property type="entry name" value="CBM2"/>
    <property type="match status" value="1"/>
</dbReference>
<dbReference type="Gene3D" id="2.60.40.290">
    <property type="match status" value="1"/>
</dbReference>
<evidence type="ECO:0000313" key="7">
    <source>
        <dbReference type="Proteomes" id="UP000677082"/>
    </source>
</evidence>
<evidence type="ECO:0000256" key="3">
    <source>
        <dbReference type="ARBA" id="ARBA00023326"/>
    </source>
</evidence>
<dbReference type="GO" id="GO:0000272">
    <property type="term" value="P:polysaccharide catabolic process"/>
    <property type="evidence" value="ECO:0007669"/>
    <property type="project" value="UniProtKB-KW"/>
</dbReference>
<keyword evidence="7" id="KW-1185">Reference proteome</keyword>
<dbReference type="Proteomes" id="UP000677082">
    <property type="component" value="Unassembled WGS sequence"/>
</dbReference>
<dbReference type="SMART" id="SM00637">
    <property type="entry name" value="CBD_II"/>
    <property type="match status" value="1"/>
</dbReference>
<evidence type="ECO:0000259" key="5">
    <source>
        <dbReference type="PROSITE" id="PS51173"/>
    </source>
</evidence>
<dbReference type="InterPro" id="IPR008965">
    <property type="entry name" value="CBM2/CBM3_carb-bd_dom_sf"/>
</dbReference>
<dbReference type="Pfam" id="PF00553">
    <property type="entry name" value="CBM_2"/>
    <property type="match status" value="1"/>
</dbReference>
<dbReference type="Gene3D" id="2.60.40.10">
    <property type="entry name" value="Immunoglobulins"/>
    <property type="match status" value="1"/>
</dbReference>
<gene>
    <name evidence="6" type="ORF">Ato02nite_025840</name>
</gene>
<proteinExistence type="predicted"/>
<comment type="caution">
    <text evidence="6">The sequence shown here is derived from an EMBL/GenBank/DDBJ whole genome shotgun (WGS) entry which is preliminary data.</text>
</comment>
<keyword evidence="2" id="KW-0326">Glycosidase</keyword>
<dbReference type="InterPro" id="IPR001919">
    <property type="entry name" value="CBD2"/>
</dbReference>